<dbReference type="OrthoDB" id="9802248at2"/>
<dbReference type="PANTHER" id="PTHR46233:SF3">
    <property type="entry name" value="HYDROXYACYLGLUTATHIONE HYDROLASE GLOC"/>
    <property type="match status" value="1"/>
</dbReference>
<gene>
    <name evidence="6" type="ORF">SAMN02745163_00029</name>
</gene>
<dbReference type="SUPFAM" id="SSF56281">
    <property type="entry name" value="Metallo-hydrolase/oxidoreductase"/>
    <property type="match status" value="1"/>
</dbReference>
<evidence type="ECO:0000256" key="2">
    <source>
        <dbReference type="ARBA" id="ARBA00022723"/>
    </source>
</evidence>
<feature type="domain" description="Metallo-beta-lactamase" evidence="5">
    <location>
        <begin position="12"/>
        <end position="183"/>
    </location>
</feature>
<sequence length="200" mass="22067">MIIKTIPAGIYGANCYVIYKEDNKQAIILDPGGDSDMLIANIEALEVTPKAILLTHGHIDHVGAVEALSNRYKIPFYINEEDEKFMMSGTDVYGHLNRKADGYIKDGDKLNIANLEIEVIHTPGHTPGGVCFLVNDKVFTGDTLFQGSIGRTDFEGGNYESIIESIVNKLLPLGDNVEVYPGHGPKSSILYEKRRNPFLN</sequence>
<organism evidence="6 7">
    <name type="scientific">Clostridium cavendishii DSM 21758</name>
    <dbReference type="NCBI Taxonomy" id="1121302"/>
    <lineage>
        <taxon>Bacteria</taxon>
        <taxon>Bacillati</taxon>
        <taxon>Bacillota</taxon>
        <taxon>Clostridia</taxon>
        <taxon>Eubacteriales</taxon>
        <taxon>Clostridiaceae</taxon>
        <taxon>Clostridium</taxon>
    </lineage>
</organism>
<dbReference type="PANTHER" id="PTHR46233">
    <property type="entry name" value="HYDROXYACYLGLUTATHIONE HYDROLASE GLOC"/>
    <property type="match status" value="1"/>
</dbReference>
<name>A0A1M6AAB6_9CLOT</name>
<dbReference type="Proteomes" id="UP000184310">
    <property type="component" value="Unassembled WGS sequence"/>
</dbReference>
<evidence type="ECO:0000259" key="5">
    <source>
        <dbReference type="SMART" id="SM00849"/>
    </source>
</evidence>
<dbReference type="InterPro" id="IPR036866">
    <property type="entry name" value="RibonucZ/Hydroxyglut_hydro"/>
</dbReference>
<keyword evidence="4" id="KW-0862">Zinc</keyword>
<keyword evidence="2" id="KW-0479">Metal-binding</keyword>
<dbReference type="EMBL" id="FQZB01000003">
    <property type="protein sequence ID" value="SHI33399.1"/>
    <property type="molecule type" value="Genomic_DNA"/>
</dbReference>
<dbReference type="AlphaFoldDB" id="A0A1M6AAB6"/>
<dbReference type="SMART" id="SM00849">
    <property type="entry name" value="Lactamase_B"/>
    <property type="match status" value="1"/>
</dbReference>
<dbReference type="GO" id="GO:0016787">
    <property type="term" value="F:hydrolase activity"/>
    <property type="evidence" value="ECO:0007669"/>
    <property type="project" value="UniProtKB-KW"/>
</dbReference>
<dbReference type="GO" id="GO:0046872">
    <property type="term" value="F:metal ion binding"/>
    <property type="evidence" value="ECO:0007669"/>
    <property type="project" value="UniProtKB-KW"/>
</dbReference>
<dbReference type="STRING" id="1121302.SAMN02745163_00029"/>
<comment type="cofactor">
    <cofactor evidence="1">
        <name>Zn(2+)</name>
        <dbReference type="ChEBI" id="CHEBI:29105"/>
    </cofactor>
</comment>
<accession>A0A1M6AAB6</accession>
<dbReference type="InterPro" id="IPR051453">
    <property type="entry name" value="MBL_Glyoxalase_II"/>
</dbReference>
<evidence type="ECO:0000313" key="7">
    <source>
        <dbReference type="Proteomes" id="UP000184310"/>
    </source>
</evidence>
<dbReference type="RefSeq" id="WP_072984069.1">
    <property type="nucleotide sequence ID" value="NZ_FQZB01000003.1"/>
</dbReference>
<evidence type="ECO:0000313" key="6">
    <source>
        <dbReference type="EMBL" id="SHI33399.1"/>
    </source>
</evidence>
<proteinExistence type="predicted"/>
<dbReference type="InterPro" id="IPR001279">
    <property type="entry name" value="Metallo-B-lactamas"/>
</dbReference>
<protein>
    <submittedName>
        <fullName evidence="6">Glyoxylase, beta-lactamase superfamily II</fullName>
    </submittedName>
</protein>
<dbReference type="Pfam" id="PF00753">
    <property type="entry name" value="Lactamase_B"/>
    <property type="match status" value="1"/>
</dbReference>
<evidence type="ECO:0000256" key="3">
    <source>
        <dbReference type="ARBA" id="ARBA00022801"/>
    </source>
</evidence>
<dbReference type="Gene3D" id="3.60.15.10">
    <property type="entry name" value="Ribonuclease Z/Hydroxyacylglutathione hydrolase-like"/>
    <property type="match status" value="1"/>
</dbReference>
<evidence type="ECO:0000256" key="4">
    <source>
        <dbReference type="ARBA" id="ARBA00022833"/>
    </source>
</evidence>
<keyword evidence="7" id="KW-1185">Reference proteome</keyword>
<reference evidence="6 7" key="1">
    <citation type="submission" date="2016-11" db="EMBL/GenBank/DDBJ databases">
        <authorList>
            <person name="Jaros S."/>
            <person name="Januszkiewicz K."/>
            <person name="Wedrychowicz H."/>
        </authorList>
    </citation>
    <scope>NUCLEOTIDE SEQUENCE [LARGE SCALE GENOMIC DNA]</scope>
    <source>
        <strain evidence="6 7">DSM 21758</strain>
    </source>
</reference>
<dbReference type="CDD" id="cd06262">
    <property type="entry name" value="metallo-hydrolase-like_MBL-fold"/>
    <property type="match status" value="1"/>
</dbReference>
<keyword evidence="3" id="KW-0378">Hydrolase</keyword>
<evidence type="ECO:0000256" key="1">
    <source>
        <dbReference type="ARBA" id="ARBA00001947"/>
    </source>
</evidence>